<organism evidence="2 3">
    <name type="scientific">Fasciola gigantica</name>
    <name type="common">Giant liver fluke</name>
    <dbReference type="NCBI Taxonomy" id="46835"/>
    <lineage>
        <taxon>Eukaryota</taxon>
        <taxon>Metazoa</taxon>
        <taxon>Spiralia</taxon>
        <taxon>Lophotrochozoa</taxon>
        <taxon>Platyhelminthes</taxon>
        <taxon>Trematoda</taxon>
        <taxon>Digenea</taxon>
        <taxon>Plagiorchiida</taxon>
        <taxon>Echinostomata</taxon>
        <taxon>Echinostomatoidea</taxon>
        <taxon>Fasciolidae</taxon>
        <taxon>Fasciola</taxon>
    </lineage>
</organism>
<sequence length="172" mass="19064">MRLAKNLFSIYFIIIINLLLKSCDTAFDDDDEDEDEDGGEEKSSRSKRAGVDILKDLSLDEQFYQTDTVIFSLLIEMLTSTGSEFDLFISGASISAAYVSKEDDEEEEDDEGENLSVPCGHFEDLSLDEQFYQTDTVIFSLLIEMLTSTGSEFDLFISGASISAAYGNESTG</sequence>
<dbReference type="AlphaFoldDB" id="A0A504YUD2"/>
<feature type="chain" id="PRO_5021308766" evidence="1">
    <location>
        <begin position="26"/>
        <end position="172"/>
    </location>
</feature>
<gene>
    <name evidence="2" type="ORF">FGIG_05755</name>
</gene>
<proteinExistence type="predicted"/>
<dbReference type="Proteomes" id="UP000316759">
    <property type="component" value="Unassembled WGS sequence"/>
</dbReference>
<feature type="signal peptide" evidence="1">
    <location>
        <begin position="1"/>
        <end position="25"/>
    </location>
</feature>
<keyword evidence="3" id="KW-1185">Reference proteome</keyword>
<evidence type="ECO:0000313" key="3">
    <source>
        <dbReference type="Proteomes" id="UP000316759"/>
    </source>
</evidence>
<keyword evidence="1" id="KW-0732">Signal</keyword>
<evidence type="ECO:0000313" key="2">
    <source>
        <dbReference type="EMBL" id="TPP64903.1"/>
    </source>
</evidence>
<evidence type="ECO:0000256" key="1">
    <source>
        <dbReference type="SAM" id="SignalP"/>
    </source>
</evidence>
<name>A0A504YUD2_FASGI</name>
<comment type="caution">
    <text evidence="2">The sequence shown here is derived from an EMBL/GenBank/DDBJ whole genome shotgun (WGS) entry which is preliminary data.</text>
</comment>
<dbReference type="EMBL" id="SUNJ01003900">
    <property type="protein sequence ID" value="TPP64903.1"/>
    <property type="molecule type" value="Genomic_DNA"/>
</dbReference>
<protein>
    <submittedName>
        <fullName evidence="2">Uncharacterized protein</fullName>
    </submittedName>
</protein>
<reference evidence="2 3" key="1">
    <citation type="submission" date="2019-04" db="EMBL/GenBank/DDBJ databases">
        <title>Annotation for the trematode Fasciola gigantica.</title>
        <authorList>
            <person name="Choi Y.-J."/>
        </authorList>
    </citation>
    <scope>NUCLEOTIDE SEQUENCE [LARGE SCALE GENOMIC DNA]</scope>
    <source>
        <strain evidence="2">Uganda_cow_1</strain>
    </source>
</reference>
<accession>A0A504YUD2</accession>